<evidence type="ECO:0000313" key="4">
    <source>
        <dbReference type="Proteomes" id="UP000324222"/>
    </source>
</evidence>
<keyword evidence="1" id="KW-0472">Membrane</keyword>
<keyword evidence="2" id="KW-0732">Signal</keyword>
<feature type="signal peptide" evidence="2">
    <location>
        <begin position="1"/>
        <end position="15"/>
    </location>
</feature>
<feature type="chain" id="PRO_5023040143" evidence="2">
    <location>
        <begin position="16"/>
        <end position="196"/>
    </location>
</feature>
<sequence>MACTVVTLFLTTARCDTPNTLTSTPTHPYADTFPSLPPLPPLHIPYTTAAITLIVTIRQRHHRSKVRVITASFAIITHSHSLLSKNTARITIIATTATTTTTTTVISAIATNTITTSSVTTTTITIIPLLLPSPPSPQLRVSTNRFPLTISINGLTRCRLSPILPLLLFLLPLFLFIYFFLLFAPLCSPKSFLYFY</sequence>
<dbReference type="EMBL" id="VSRR010003267">
    <property type="protein sequence ID" value="MPC35405.1"/>
    <property type="molecule type" value="Genomic_DNA"/>
</dbReference>
<evidence type="ECO:0000313" key="3">
    <source>
        <dbReference type="EMBL" id="MPC35405.1"/>
    </source>
</evidence>
<feature type="transmembrane region" description="Helical" evidence="1">
    <location>
        <begin position="163"/>
        <end position="186"/>
    </location>
</feature>
<reference evidence="3 4" key="1">
    <citation type="submission" date="2019-05" db="EMBL/GenBank/DDBJ databases">
        <title>Another draft genome of Portunus trituberculatus and its Hox gene families provides insights of decapod evolution.</title>
        <authorList>
            <person name="Jeong J.-H."/>
            <person name="Song I."/>
            <person name="Kim S."/>
            <person name="Choi T."/>
            <person name="Kim D."/>
            <person name="Ryu S."/>
            <person name="Kim W."/>
        </authorList>
    </citation>
    <scope>NUCLEOTIDE SEQUENCE [LARGE SCALE GENOMIC DNA]</scope>
    <source>
        <tissue evidence="3">Muscle</tissue>
    </source>
</reference>
<organism evidence="3 4">
    <name type="scientific">Portunus trituberculatus</name>
    <name type="common">Swimming crab</name>
    <name type="synonym">Neptunus trituberculatus</name>
    <dbReference type="NCBI Taxonomy" id="210409"/>
    <lineage>
        <taxon>Eukaryota</taxon>
        <taxon>Metazoa</taxon>
        <taxon>Ecdysozoa</taxon>
        <taxon>Arthropoda</taxon>
        <taxon>Crustacea</taxon>
        <taxon>Multicrustacea</taxon>
        <taxon>Malacostraca</taxon>
        <taxon>Eumalacostraca</taxon>
        <taxon>Eucarida</taxon>
        <taxon>Decapoda</taxon>
        <taxon>Pleocyemata</taxon>
        <taxon>Brachyura</taxon>
        <taxon>Eubrachyura</taxon>
        <taxon>Portunoidea</taxon>
        <taxon>Portunidae</taxon>
        <taxon>Portuninae</taxon>
        <taxon>Portunus</taxon>
    </lineage>
</organism>
<comment type="caution">
    <text evidence="3">The sequence shown here is derived from an EMBL/GenBank/DDBJ whole genome shotgun (WGS) entry which is preliminary data.</text>
</comment>
<evidence type="ECO:0000256" key="2">
    <source>
        <dbReference type="SAM" id="SignalP"/>
    </source>
</evidence>
<protein>
    <submittedName>
        <fullName evidence="3">Uncharacterized protein</fullName>
    </submittedName>
</protein>
<feature type="transmembrane region" description="Helical" evidence="1">
    <location>
        <begin position="39"/>
        <end position="57"/>
    </location>
</feature>
<keyword evidence="1" id="KW-0812">Transmembrane</keyword>
<gene>
    <name evidence="3" type="ORF">E2C01_028827</name>
</gene>
<proteinExistence type="predicted"/>
<accession>A0A5B7EPS1</accession>
<name>A0A5B7EPS1_PORTR</name>
<keyword evidence="4" id="KW-1185">Reference proteome</keyword>
<dbReference type="Proteomes" id="UP000324222">
    <property type="component" value="Unassembled WGS sequence"/>
</dbReference>
<dbReference type="AlphaFoldDB" id="A0A5B7EPS1"/>
<keyword evidence="1" id="KW-1133">Transmembrane helix</keyword>
<evidence type="ECO:0000256" key="1">
    <source>
        <dbReference type="SAM" id="Phobius"/>
    </source>
</evidence>